<protein>
    <submittedName>
        <fullName evidence="6">Cytochrome c</fullName>
    </submittedName>
</protein>
<dbReference type="Proteomes" id="UP000245523">
    <property type="component" value="Unassembled WGS sequence"/>
</dbReference>
<dbReference type="RefSeq" id="WP_106197380.1">
    <property type="nucleotide sequence ID" value="NZ_JAXEIU010000053.1"/>
</dbReference>
<keyword evidence="7" id="KW-1185">Reference proteome</keyword>
<accession>A0ABX5LP48</accession>
<evidence type="ECO:0000313" key="6">
    <source>
        <dbReference type="EMBL" id="PWL04189.1"/>
    </source>
</evidence>
<proteinExistence type="predicted"/>
<evidence type="ECO:0000256" key="3">
    <source>
        <dbReference type="ARBA" id="ARBA00023004"/>
    </source>
</evidence>
<organism evidence="6 7">
    <name type="scientific">Hallerella porci</name>
    <dbReference type="NCBI Taxonomy" id="1945871"/>
    <lineage>
        <taxon>Bacteria</taxon>
        <taxon>Pseudomonadati</taxon>
        <taxon>Fibrobacterota</taxon>
        <taxon>Fibrobacteria</taxon>
        <taxon>Fibrobacterales</taxon>
        <taxon>Fibrobacteraceae</taxon>
        <taxon>Hallerella</taxon>
    </lineage>
</organism>
<keyword evidence="2 4" id="KW-0479">Metal-binding</keyword>
<keyword evidence="3 4" id="KW-0408">Iron</keyword>
<dbReference type="EMBL" id="QGHD01000001">
    <property type="protein sequence ID" value="PWL04189.1"/>
    <property type="molecule type" value="Genomic_DNA"/>
</dbReference>
<gene>
    <name evidence="6" type="ORF">B0H50_101202</name>
</gene>
<evidence type="ECO:0000256" key="4">
    <source>
        <dbReference type="PROSITE-ProRule" id="PRU00433"/>
    </source>
</evidence>
<dbReference type="SUPFAM" id="SSF46626">
    <property type="entry name" value="Cytochrome c"/>
    <property type="match status" value="1"/>
</dbReference>
<dbReference type="InterPro" id="IPR009056">
    <property type="entry name" value="Cyt_c-like_dom"/>
</dbReference>
<evidence type="ECO:0000259" key="5">
    <source>
        <dbReference type="PROSITE" id="PS51007"/>
    </source>
</evidence>
<evidence type="ECO:0000313" key="7">
    <source>
        <dbReference type="Proteomes" id="UP000245523"/>
    </source>
</evidence>
<dbReference type="InterPro" id="IPR036909">
    <property type="entry name" value="Cyt_c-like_dom_sf"/>
</dbReference>
<evidence type="ECO:0000256" key="2">
    <source>
        <dbReference type="ARBA" id="ARBA00022723"/>
    </source>
</evidence>
<reference evidence="6 7" key="1">
    <citation type="submission" date="2018-05" db="EMBL/GenBank/DDBJ databases">
        <title>Animal gut microbial communities from fecal samples from Wisconsin, USA.</title>
        <authorList>
            <person name="Neumann A."/>
        </authorList>
    </citation>
    <scope>NUCLEOTIDE SEQUENCE [LARGE SCALE GENOMIC DNA]</scope>
    <source>
        <strain evidence="6 7">UWS4</strain>
    </source>
</reference>
<feature type="domain" description="Cytochrome c" evidence="5">
    <location>
        <begin position="34"/>
        <end position="115"/>
    </location>
</feature>
<sequence length="125" mass="14396">MQNKKWKIGIVLFFAFVSMLFAADLISLPKLTPENRAKAAEIYDEECYACHRWTRNFAGPEMKGNIARYFGKPDSLIAYLKDPQPIHPDKYRPMEIRKLSDAEAALMVAWLFSLLQDSTAIDRPK</sequence>
<dbReference type="Pfam" id="PF00034">
    <property type="entry name" value="Cytochrom_C"/>
    <property type="match status" value="1"/>
</dbReference>
<keyword evidence="1 4" id="KW-0349">Heme</keyword>
<dbReference type="PROSITE" id="PS51007">
    <property type="entry name" value="CYTC"/>
    <property type="match status" value="1"/>
</dbReference>
<evidence type="ECO:0000256" key="1">
    <source>
        <dbReference type="ARBA" id="ARBA00022617"/>
    </source>
</evidence>
<name>A0ABX5LP48_9BACT</name>
<dbReference type="Gene3D" id="1.10.760.10">
    <property type="entry name" value="Cytochrome c-like domain"/>
    <property type="match status" value="1"/>
</dbReference>
<comment type="caution">
    <text evidence="6">The sequence shown here is derived from an EMBL/GenBank/DDBJ whole genome shotgun (WGS) entry which is preliminary data.</text>
</comment>